<reference evidence="5 6" key="1">
    <citation type="submission" date="2022-05" db="EMBL/GenBank/DDBJ databases">
        <title>Genome Resource of Streptomyces lavenduligriseus GA1-1, a Strain with Broad-Spectrum Antifungal Activity against Phytopathogenic Fungi.</title>
        <authorList>
            <person name="Qi D."/>
        </authorList>
    </citation>
    <scope>NUCLEOTIDE SEQUENCE [LARGE SCALE GENOMIC DNA]</scope>
    <source>
        <strain evidence="5 6">GA1-1</strain>
    </source>
</reference>
<feature type="domain" description="Tryptophan synthase beta chain-like PALP" evidence="4">
    <location>
        <begin position="29"/>
        <end position="295"/>
    </location>
</feature>
<comment type="cofactor">
    <cofactor evidence="1">
        <name>pyridoxal 5'-phosphate</name>
        <dbReference type="ChEBI" id="CHEBI:597326"/>
    </cofactor>
</comment>
<organism evidence="5 6">
    <name type="scientific">Streptomyces lavenduligriseus</name>
    <dbReference type="NCBI Taxonomy" id="67315"/>
    <lineage>
        <taxon>Bacteria</taxon>
        <taxon>Bacillati</taxon>
        <taxon>Actinomycetota</taxon>
        <taxon>Actinomycetes</taxon>
        <taxon>Kitasatosporales</taxon>
        <taxon>Streptomycetaceae</taxon>
        <taxon>Streptomyces</taxon>
    </lineage>
</organism>
<evidence type="ECO:0000313" key="6">
    <source>
        <dbReference type="Proteomes" id="UP001202052"/>
    </source>
</evidence>
<sequence>MNTAVCDRAYDAGPARPFLTLPGFCPGFSTTLKLEALNPAGSIKLKTAREMVTSARAEGRLRAGAPLIESTSGNLGIALAMVCAAQRHPLTLVTDPNTQPQNIRHMRALGAEVVVVTGRDANGGYLHSRIEFIERHLLAHPETVWLNQYRDPAGARAHRRDTMGEILGGFGVPDWLFVGVGSTGTLMGCLAAVREHRLPTRLVAVDAAGSVTFGDRGTPRHLPGLGTSRRPELFQDDGTFAKIRVAESDTVSACRRVARDYGLLPGASTGTALHAVSELRGLIEDGARVLVIAPDLGERYLDTVYDDDWVTRTFGPTALPGPGSRTHHPGQHHPVAPAVPAGPPDGNQTCTNSPS</sequence>
<dbReference type="InterPro" id="IPR001926">
    <property type="entry name" value="TrpB-like_PALP"/>
</dbReference>
<comment type="caution">
    <text evidence="5">The sequence shown here is derived from an EMBL/GenBank/DDBJ whole genome shotgun (WGS) entry which is preliminary data.</text>
</comment>
<dbReference type="EMBL" id="JAMCCK010000041">
    <property type="protein sequence ID" value="MCL3997193.1"/>
    <property type="molecule type" value="Genomic_DNA"/>
</dbReference>
<dbReference type="Pfam" id="PF00291">
    <property type="entry name" value="PALP"/>
    <property type="match status" value="1"/>
</dbReference>
<dbReference type="InterPro" id="IPR050214">
    <property type="entry name" value="Cys_Synth/Cystath_Beta-Synth"/>
</dbReference>
<dbReference type="Gene3D" id="3.40.50.1100">
    <property type="match status" value="2"/>
</dbReference>
<name>A0ABT0P0R9_9ACTN</name>
<evidence type="ECO:0000256" key="3">
    <source>
        <dbReference type="SAM" id="MobiDB-lite"/>
    </source>
</evidence>
<accession>A0ABT0P0R9</accession>
<protein>
    <submittedName>
        <fullName evidence="5">Pyridoxal-phosphate dependent enzyme</fullName>
    </submittedName>
</protein>
<dbReference type="PANTHER" id="PTHR10314">
    <property type="entry name" value="CYSTATHIONINE BETA-SYNTHASE"/>
    <property type="match status" value="1"/>
</dbReference>
<proteinExistence type="predicted"/>
<dbReference type="Proteomes" id="UP001202052">
    <property type="component" value="Unassembled WGS sequence"/>
</dbReference>
<dbReference type="InterPro" id="IPR036052">
    <property type="entry name" value="TrpB-like_PALP_sf"/>
</dbReference>
<feature type="region of interest" description="Disordered" evidence="3">
    <location>
        <begin position="316"/>
        <end position="355"/>
    </location>
</feature>
<keyword evidence="6" id="KW-1185">Reference proteome</keyword>
<dbReference type="CDD" id="cd01561">
    <property type="entry name" value="CBS_like"/>
    <property type="match status" value="1"/>
</dbReference>
<evidence type="ECO:0000256" key="2">
    <source>
        <dbReference type="ARBA" id="ARBA00022898"/>
    </source>
</evidence>
<dbReference type="SUPFAM" id="SSF53686">
    <property type="entry name" value="Tryptophan synthase beta subunit-like PLP-dependent enzymes"/>
    <property type="match status" value="1"/>
</dbReference>
<dbReference type="RefSeq" id="WP_249492084.1">
    <property type="nucleotide sequence ID" value="NZ_JAMCCK010000041.1"/>
</dbReference>
<gene>
    <name evidence="5" type="ORF">M4438_27470</name>
</gene>
<keyword evidence="2" id="KW-0663">Pyridoxal phosphate</keyword>
<evidence type="ECO:0000313" key="5">
    <source>
        <dbReference type="EMBL" id="MCL3997193.1"/>
    </source>
</evidence>
<feature type="compositionally biased region" description="Polar residues" evidence="3">
    <location>
        <begin position="346"/>
        <end position="355"/>
    </location>
</feature>
<evidence type="ECO:0000256" key="1">
    <source>
        <dbReference type="ARBA" id="ARBA00001933"/>
    </source>
</evidence>
<evidence type="ECO:0000259" key="4">
    <source>
        <dbReference type="Pfam" id="PF00291"/>
    </source>
</evidence>